<feature type="domain" description="PAS" evidence="1">
    <location>
        <begin position="24"/>
        <end position="65"/>
    </location>
</feature>
<accession>A0A3D9XBQ9</accession>
<protein>
    <submittedName>
        <fullName evidence="2">PAS domain S-box-containing protein</fullName>
    </submittedName>
</protein>
<dbReference type="Proteomes" id="UP000256941">
    <property type="component" value="Unassembled WGS sequence"/>
</dbReference>
<dbReference type="InterPro" id="IPR035965">
    <property type="entry name" value="PAS-like_dom_sf"/>
</dbReference>
<dbReference type="PROSITE" id="PS50112">
    <property type="entry name" value="PAS"/>
    <property type="match status" value="1"/>
</dbReference>
<dbReference type="NCBIfam" id="TIGR00229">
    <property type="entry name" value="sensory_box"/>
    <property type="match status" value="1"/>
</dbReference>
<evidence type="ECO:0000313" key="2">
    <source>
        <dbReference type="EMBL" id="REF67131.1"/>
    </source>
</evidence>
<reference evidence="2 3" key="1">
    <citation type="submission" date="2018-08" db="EMBL/GenBank/DDBJ databases">
        <title>Genomic Encyclopedia of Archaeal and Bacterial Type Strains, Phase II (KMG-II): from individual species to whole genera.</title>
        <authorList>
            <person name="Goeker M."/>
        </authorList>
    </citation>
    <scope>NUCLEOTIDE SEQUENCE [LARGE SCALE GENOMIC DNA]</scope>
    <source>
        <strain evidence="2 3">DSM 17099</strain>
    </source>
</reference>
<dbReference type="Gene3D" id="3.30.450.20">
    <property type="entry name" value="PAS domain"/>
    <property type="match status" value="1"/>
</dbReference>
<evidence type="ECO:0000313" key="3">
    <source>
        <dbReference type="Proteomes" id="UP000256941"/>
    </source>
</evidence>
<dbReference type="GO" id="GO:0006355">
    <property type="term" value="P:regulation of DNA-templated transcription"/>
    <property type="evidence" value="ECO:0007669"/>
    <property type="project" value="InterPro"/>
</dbReference>
<evidence type="ECO:0000259" key="1">
    <source>
        <dbReference type="PROSITE" id="PS50112"/>
    </source>
</evidence>
<gene>
    <name evidence="2" type="ORF">BDD41_4148</name>
</gene>
<name>A0A3D9XBQ9_PARVE</name>
<proteinExistence type="predicted"/>
<sequence length="178" mass="20060">MTEIQRLHHDLEWAMRAMGSHRAVLILDLAGHIVAVNQSYLGMCGYRREELIGRPVVMLLDPVDKVPDRLWRMLETPDGREARLHDLAQVAKSGRRFRVDARICPIRDEGGRVCLTVLFLREAADEAGPQHPDLPRIAGMAQILRLPPRRLAEPRSRTGRCGRSGTGIALCVPARRDH</sequence>
<dbReference type="RefSeq" id="WP_116222887.1">
    <property type="nucleotide sequence ID" value="NZ_CP038197.1"/>
</dbReference>
<organism evidence="2 3">
    <name type="scientific">Paracoccus versutus</name>
    <name type="common">Thiobacillus versutus</name>
    <dbReference type="NCBI Taxonomy" id="34007"/>
    <lineage>
        <taxon>Bacteria</taxon>
        <taxon>Pseudomonadati</taxon>
        <taxon>Pseudomonadota</taxon>
        <taxon>Alphaproteobacteria</taxon>
        <taxon>Rhodobacterales</taxon>
        <taxon>Paracoccaceae</taxon>
        <taxon>Paracoccus</taxon>
    </lineage>
</organism>
<dbReference type="AlphaFoldDB" id="A0A3D9XBQ9"/>
<dbReference type="CDD" id="cd00130">
    <property type="entry name" value="PAS"/>
    <property type="match status" value="1"/>
</dbReference>
<dbReference type="SUPFAM" id="SSF55785">
    <property type="entry name" value="PYP-like sensor domain (PAS domain)"/>
    <property type="match status" value="1"/>
</dbReference>
<dbReference type="Pfam" id="PF13426">
    <property type="entry name" value="PAS_9"/>
    <property type="match status" value="1"/>
</dbReference>
<comment type="caution">
    <text evidence="2">The sequence shown here is derived from an EMBL/GenBank/DDBJ whole genome shotgun (WGS) entry which is preliminary data.</text>
</comment>
<dbReference type="SMART" id="SM00091">
    <property type="entry name" value="PAS"/>
    <property type="match status" value="1"/>
</dbReference>
<dbReference type="InterPro" id="IPR000014">
    <property type="entry name" value="PAS"/>
</dbReference>
<dbReference type="EMBL" id="QTUJ01000004">
    <property type="protein sequence ID" value="REF67131.1"/>
    <property type="molecule type" value="Genomic_DNA"/>
</dbReference>